<evidence type="ECO:0000313" key="2">
    <source>
        <dbReference type="Proteomes" id="UP000006804"/>
    </source>
</evidence>
<gene>
    <name evidence="1" type="ORF">Theth_0661</name>
</gene>
<name>F7YX33_9THEM</name>
<dbReference type="RefSeq" id="WP_013931971.1">
    <property type="nucleotide sequence ID" value="NC_015707.1"/>
</dbReference>
<dbReference type="EMBL" id="CP002351">
    <property type="protein sequence ID" value="AEH50748.1"/>
    <property type="molecule type" value="Genomic_DNA"/>
</dbReference>
<dbReference type="KEGG" id="tta:Theth_0661"/>
<evidence type="ECO:0000313" key="1">
    <source>
        <dbReference type="EMBL" id="AEH50748.1"/>
    </source>
</evidence>
<sequence precursor="true">MIKRAAVLFLFSVCVLFVVFFVLRVCSTPSKTDTVVERWFVLENTIDITADQISPTFYKVLKKPDYVVVQAQIPEVNVAQNQDKVYLFLPQITASYVEVYANENLIGSFGCVQRKK</sequence>
<dbReference type="Proteomes" id="UP000006804">
    <property type="component" value="Chromosome"/>
</dbReference>
<protein>
    <submittedName>
        <fullName evidence="1">Uncharacterized protein</fullName>
    </submittedName>
</protein>
<dbReference type="PATRIC" id="fig|688269.3.peg.685"/>
<proteinExistence type="predicted"/>
<reference evidence="1 2" key="1">
    <citation type="submission" date="2010-11" db="EMBL/GenBank/DDBJ databases">
        <title>The complete genome of Thermotoga thermarum DSM 5069.</title>
        <authorList>
            <consortium name="US DOE Joint Genome Institute (JGI-PGF)"/>
            <person name="Lucas S."/>
            <person name="Copeland A."/>
            <person name="Lapidus A."/>
            <person name="Bruce D."/>
            <person name="Goodwin L."/>
            <person name="Pitluck S."/>
            <person name="Kyrpides N."/>
            <person name="Mavromatis K."/>
            <person name="Ivanova N."/>
            <person name="Zeytun A."/>
            <person name="Brettin T."/>
            <person name="Detter J.C."/>
            <person name="Tapia R."/>
            <person name="Han C."/>
            <person name="Land M."/>
            <person name="Hauser L."/>
            <person name="Markowitz V."/>
            <person name="Cheng J.-F."/>
            <person name="Hugenholtz P."/>
            <person name="Woyke T."/>
            <person name="Wu D."/>
            <person name="Spring S."/>
            <person name="Schroeder M."/>
            <person name="Brambilla E."/>
            <person name="Klenk H.-P."/>
            <person name="Eisen J.A."/>
        </authorList>
    </citation>
    <scope>NUCLEOTIDE SEQUENCE [LARGE SCALE GENOMIC DNA]</scope>
    <source>
        <strain evidence="1 2">DSM 5069</strain>
    </source>
</reference>
<organism evidence="1 2">
    <name type="scientific">Pseudothermotoga thermarum DSM 5069</name>
    <dbReference type="NCBI Taxonomy" id="688269"/>
    <lineage>
        <taxon>Bacteria</taxon>
        <taxon>Thermotogati</taxon>
        <taxon>Thermotogota</taxon>
        <taxon>Thermotogae</taxon>
        <taxon>Thermotogales</taxon>
        <taxon>Thermotogaceae</taxon>
        <taxon>Pseudothermotoga</taxon>
    </lineage>
</organism>
<dbReference type="STRING" id="688269.Theth_0661"/>
<dbReference type="AlphaFoldDB" id="F7YX33"/>
<accession>F7YX33</accession>
<dbReference type="HOGENOM" id="CLU_2094790_0_0_0"/>
<keyword evidence="2" id="KW-1185">Reference proteome</keyword>